<proteinExistence type="predicted"/>
<evidence type="ECO:0000259" key="1">
    <source>
        <dbReference type="Pfam" id="PF05922"/>
    </source>
</evidence>
<dbReference type="Pfam" id="PF05922">
    <property type="entry name" value="Inhibitor_I9"/>
    <property type="match status" value="1"/>
</dbReference>
<reference evidence="2 3" key="1">
    <citation type="submission" date="2020-08" db="EMBL/GenBank/DDBJ databases">
        <title>Genomic Encyclopedia of Type Strains, Phase IV (KMG-IV): sequencing the most valuable type-strain genomes for metagenomic binning, comparative biology and taxonomic classification.</title>
        <authorList>
            <person name="Goeker M."/>
        </authorList>
    </citation>
    <scope>NUCLEOTIDE SEQUENCE [LARGE SCALE GENOMIC DNA]</scope>
    <source>
        <strain evidence="2 3">DSM 29007</strain>
    </source>
</reference>
<dbReference type="AlphaFoldDB" id="A0A841GZP2"/>
<dbReference type="Gene3D" id="3.30.70.80">
    <property type="entry name" value="Peptidase S8 propeptide/proteinase inhibitor I9"/>
    <property type="match status" value="1"/>
</dbReference>
<dbReference type="EMBL" id="JACHIA010000007">
    <property type="protein sequence ID" value="MBB6071222.1"/>
    <property type="molecule type" value="Genomic_DNA"/>
</dbReference>
<dbReference type="InterPro" id="IPR037045">
    <property type="entry name" value="S8pro/Inhibitor_I9_sf"/>
</dbReference>
<sequence length="77" mass="8182">MADPGTPSYIVVFVDGTAPDAVVDALAAEHGFTPKHVFRNALQGFAAELAPEALDAVRRHPAVKYVEHDAPARVMGE</sequence>
<name>A0A841GZP2_9BACT</name>
<accession>A0A841GZP2</accession>
<dbReference type="Proteomes" id="UP000582837">
    <property type="component" value="Unassembled WGS sequence"/>
</dbReference>
<organism evidence="2 3">
    <name type="scientific">Longimicrobium terrae</name>
    <dbReference type="NCBI Taxonomy" id="1639882"/>
    <lineage>
        <taxon>Bacteria</taxon>
        <taxon>Pseudomonadati</taxon>
        <taxon>Gemmatimonadota</taxon>
        <taxon>Longimicrobiia</taxon>
        <taxon>Longimicrobiales</taxon>
        <taxon>Longimicrobiaceae</taxon>
        <taxon>Longimicrobium</taxon>
    </lineage>
</organism>
<feature type="domain" description="Inhibitor I9" evidence="1">
    <location>
        <begin position="28"/>
        <end position="73"/>
    </location>
</feature>
<dbReference type="RefSeq" id="WP_205761379.1">
    <property type="nucleotide sequence ID" value="NZ_JABDTL010000001.1"/>
</dbReference>
<dbReference type="InterPro" id="IPR010259">
    <property type="entry name" value="S8pro/Inhibitor_I9"/>
</dbReference>
<comment type="caution">
    <text evidence="2">The sequence shown here is derived from an EMBL/GenBank/DDBJ whole genome shotgun (WGS) entry which is preliminary data.</text>
</comment>
<protein>
    <recommendedName>
        <fullName evidence="1">Inhibitor I9 domain-containing protein</fullName>
    </recommendedName>
</protein>
<evidence type="ECO:0000313" key="2">
    <source>
        <dbReference type="EMBL" id="MBB6071222.1"/>
    </source>
</evidence>
<evidence type="ECO:0000313" key="3">
    <source>
        <dbReference type="Proteomes" id="UP000582837"/>
    </source>
</evidence>
<gene>
    <name evidence="2" type="ORF">HNQ61_002846</name>
</gene>
<keyword evidence="3" id="KW-1185">Reference proteome</keyword>
<dbReference type="SUPFAM" id="SSF54897">
    <property type="entry name" value="Protease propeptides/inhibitors"/>
    <property type="match status" value="1"/>
</dbReference>